<dbReference type="GO" id="GO:0004620">
    <property type="term" value="F:phospholipase activity"/>
    <property type="evidence" value="ECO:0007669"/>
    <property type="project" value="InterPro"/>
</dbReference>
<dbReference type="InterPro" id="IPR038885">
    <property type="entry name" value="PLB1"/>
</dbReference>
<sequence length="441" mass="48493">MENAIDGSFRSLIGRPSLLGEIDILSVSDKDDRFGSSSHFNLPLPSDDMRSSQLHVVLVASSLLALAGAAGVVRSIDGTYNVLANRSASVGTLQPEKQISDSKAASPFLGESADARRPEQIDRTLSDIRKDEVEHDKLQAMHIHDEERDYSEEESDEELDEGDSALSEERNPEDFVGRDLKQVVPGQAQTPPETVSIIERAFNNKRTFSCPRIKQDFVTGRSVGDLSPEDFGIIAAMGDSLATGTGLWPQTGIEFRGAAFPIGGDATIDGLVTIPNILREFHDQELVGVSHGMGTREQLPIHQLNVAEEGATSASMPQQARELVRRLRLLREVDTWNTWTMIIVAIGTEEICGHCNAPDYDALVSALDILNRGVHKAFVVLLGPVHVSSAYRLKANLLKNRCACSKEQSNEFMEKISDAWTQTFEDLQEHVNSVKRRTFGM</sequence>
<feature type="compositionally biased region" description="Polar residues" evidence="1">
    <location>
        <begin position="91"/>
        <end position="103"/>
    </location>
</feature>
<dbReference type="AlphaFoldDB" id="A0A1I7ZL35"/>
<dbReference type="GO" id="GO:0006644">
    <property type="term" value="P:phospholipid metabolic process"/>
    <property type="evidence" value="ECO:0007669"/>
    <property type="project" value="TreeGrafter"/>
</dbReference>
<reference evidence="3" key="1">
    <citation type="submission" date="2016-11" db="UniProtKB">
        <authorList>
            <consortium name="WormBaseParasite"/>
        </authorList>
    </citation>
    <scope>IDENTIFICATION</scope>
</reference>
<evidence type="ECO:0000313" key="2">
    <source>
        <dbReference type="Proteomes" id="UP000095287"/>
    </source>
</evidence>
<protein>
    <submittedName>
        <fullName evidence="3">Lipase_GDSL domain-containing protein</fullName>
    </submittedName>
</protein>
<feature type="compositionally biased region" description="Acidic residues" evidence="1">
    <location>
        <begin position="148"/>
        <end position="163"/>
    </location>
</feature>
<dbReference type="InterPro" id="IPR001087">
    <property type="entry name" value="GDSL"/>
</dbReference>
<evidence type="ECO:0000256" key="1">
    <source>
        <dbReference type="SAM" id="MobiDB-lite"/>
    </source>
</evidence>
<organism evidence="2 3">
    <name type="scientific">Steinernema glaseri</name>
    <dbReference type="NCBI Taxonomy" id="37863"/>
    <lineage>
        <taxon>Eukaryota</taxon>
        <taxon>Metazoa</taxon>
        <taxon>Ecdysozoa</taxon>
        <taxon>Nematoda</taxon>
        <taxon>Chromadorea</taxon>
        <taxon>Rhabditida</taxon>
        <taxon>Tylenchina</taxon>
        <taxon>Panagrolaimomorpha</taxon>
        <taxon>Strongyloidoidea</taxon>
        <taxon>Steinernematidae</taxon>
        <taxon>Steinernema</taxon>
    </lineage>
</organism>
<accession>A0A1I7ZL35</accession>
<evidence type="ECO:0000313" key="3">
    <source>
        <dbReference type="WBParaSite" id="L893_g27271.t1"/>
    </source>
</evidence>
<feature type="compositionally biased region" description="Basic and acidic residues" evidence="1">
    <location>
        <begin position="113"/>
        <end position="147"/>
    </location>
</feature>
<dbReference type="Proteomes" id="UP000095287">
    <property type="component" value="Unplaced"/>
</dbReference>
<dbReference type="PANTHER" id="PTHR21325">
    <property type="entry name" value="PHOSPHOLIPASE B, PLB1"/>
    <property type="match status" value="1"/>
</dbReference>
<dbReference type="PANTHER" id="PTHR21325:SF32">
    <property type="entry name" value="LIPASE_GDSL DOMAIN-CONTAINING PROTEIN"/>
    <property type="match status" value="1"/>
</dbReference>
<feature type="region of interest" description="Disordered" evidence="1">
    <location>
        <begin position="91"/>
        <end position="175"/>
    </location>
</feature>
<dbReference type="WBParaSite" id="L893_g27271.t1">
    <property type="protein sequence ID" value="L893_g27271.t1"/>
    <property type="gene ID" value="L893_g27271"/>
</dbReference>
<dbReference type="SUPFAM" id="SSF52266">
    <property type="entry name" value="SGNH hydrolase"/>
    <property type="match status" value="1"/>
</dbReference>
<name>A0A1I7ZL35_9BILA</name>
<keyword evidence="2" id="KW-1185">Reference proteome</keyword>
<proteinExistence type="predicted"/>
<dbReference type="Pfam" id="PF00657">
    <property type="entry name" value="Lipase_GDSL"/>
    <property type="match status" value="1"/>
</dbReference>